<dbReference type="GO" id="GO:0003700">
    <property type="term" value="F:DNA-binding transcription factor activity"/>
    <property type="evidence" value="ECO:0007669"/>
    <property type="project" value="InterPro"/>
</dbReference>
<dbReference type="InterPro" id="IPR036388">
    <property type="entry name" value="WH-like_DNA-bd_sf"/>
</dbReference>
<dbReference type="InterPro" id="IPR011991">
    <property type="entry name" value="ArsR-like_HTH"/>
</dbReference>
<evidence type="ECO:0000313" key="3">
    <source>
        <dbReference type="Proteomes" id="UP000477722"/>
    </source>
</evidence>
<reference evidence="2 3" key="1">
    <citation type="submission" date="2020-02" db="EMBL/GenBank/DDBJ databases">
        <title>Whole-genome analyses of novel actinobacteria.</title>
        <authorList>
            <person name="Sahin N."/>
            <person name="Tatar D."/>
        </authorList>
    </citation>
    <scope>NUCLEOTIDE SEQUENCE [LARGE SCALE GENOMIC DNA]</scope>
    <source>
        <strain evidence="2 3">SB3404</strain>
    </source>
</reference>
<dbReference type="InterPro" id="IPR036390">
    <property type="entry name" value="WH_DNA-bd_sf"/>
</dbReference>
<organism evidence="2 3">
    <name type="scientific">Streptomyces boncukensis</name>
    <dbReference type="NCBI Taxonomy" id="2711219"/>
    <lineage>
        <taxon>Bacteria</taxon>
        <taxon>Bacillati</taxon>
        <taxon>Actinomycetota</taxon>
        <taxon>Actinomycetes</taxon>
        <taxon>Kitasatosporales</taxon>
        <taxon>Streptomycetaceae</taxon>
        <taxon>Streptomyces</taxon>
    </lineage>
</organism>
<protein>
    <submittedName>
        <fullName evidence="2">MarR family transcriptional regulator</fullName>
    </submittedName>
</protein>
<dbReference type="EMBL" id="JAAKZZ010000559">
    <property type="protein sequence ID" value="NGO72875.1"/>
    <property type="molecule type" value="Genomic_DNA"/>
</dbReference>
<dbReference type="CDD" id="cd00090">
    <property type="entry name" value="HTH_ARSR"/>
    <property type="match status" value="1"/>
</dbReference>
<evidence type="ECO:0000313" key="2">
    <source>
        <dbReference type="EMBL" id="NGO72875.1"/>
    </source>
</evidence>
<accession>A0A6G4X5T0</accession>
<dbReference type="PANTHER" id="PTHR33164">
    <property type="entry name" value="TRANSCRIPTIONAL REGULATOR, MARR FAMILY"/>
    <property type="match status" value="1"/>
</dbReference>
<dbReference type="PRINTS" id="PR00598">
    <property type="entry name" value="HTHMARR"/>
</dbReference>
<dbReference type="Gene3D" id="1.10.10.10">
    <property type="entry name" value="Winged helix-like DNA-binding domain superfamily/Winged helix DNA-binding domain"/>
    <property type="match status" value="1"/>
</dbReference>
<dbReference type="PANTHER" id="PTHR33164:SF43">
    <property type="entry name" value="HTH-TYPE TRANSCRIPTIONAL REPRESSOR YETL"/>
    <property type="match status" value="1"/>
</dbReference>
<dbReference type="GO" id="GO:0006950">
    <property type="term" value="P:response to stress"/>
    <property type="evidence" value="ECO:0007669"/>
    <property type="project" value="TreeGrafter"/>
</dbReference>
<keyword evidence="3" id="KW-1185">Reference proteome</keyword>
<dbReference type="SUPFAM" id="SSF46785">
    <property type="entry name" value="Winged helix' DNA-binding domain"/>
    <property type="match status" value="1"/>
</dbReference>
<proteinExistence type="predicted"/>
<dbReference type="SMART" id="SM00347">
    <property type="entry name" value="HTH_MARR"/>
    <property type="match status" value="1"/>
</dbReference>
<dbReference type="PROSITE" id="PS50995">
    <property type="entry name" value="HTH_MARR_2"/>
    <property type="match status" value="1"/>
</dbReference>
<dbReference type="Pfam" id="PF01047">
    <property type="entry name" value="MarR"/>
    <property type="match status" value="1"/>
</dbReference>
<dbReference type="InterPro" id="IPR000835">
    <property type="entry name" value="HTH_MarR-typ"/>
</dbReference>
<sequence>MPQPDPPPLSPSTGQPLGITLGHTARDVGRAFDGALSAAGGSRPVWLVLLSLVSGHSRNQRELAAAVGIRGATLTHHLNAMEDDGLLVRRRDPENRRVHLVELTEEGTAAFHRMRKAATAFDRQLRQGLSEDELARFDATLARLRANAAAADDTDDTDDTD</sequence>
<dbReference type="RefSeq" id="WP_165302536.1">
    <property type="nucleotide sequence ID" value="NZ_JAAKZZ010000559.1"/>
</dbReference>
<evidence type="ECO:0000259" key="1">
    <source>
        <dbReference type="PROSITE" id="PS50995"/>
    </source>
</evidence>
<dbReference type="AlphaFoldDB" id="A0A6G4X5T0"/>
<name>A0A6G4X5T0_9ACTN</name>
<comment type="caution">
    <text evidence="2">The sequence shown here is derived from an EMBL/GenBank/DDBJ whole genome shotgun (WGS) entry which is preliminary data.</text>
</comment>
<gene>
    <name evidence="2" type="ORF">G5C65_31950</name>
</gene>
<feature type="domain" description="HTH marR-type" evidence="1">
    <location>
        <begin position="14"/>
        <end position="146"/>
    </location>
</feature>
<dbReference type="InterPro" id="IPR039422">
    <property type="entry name" value="MarR/SlyA-like"/>
</dbReference>
<dbReference type="Proteomes" id="UP000477722">
    <property type="component" value="Unassembled WGS sequence"/>
</dbReference>